<keyword evidence="2" id="KW-0813">Transport</keyword>
<dbReference type="AlphaFoldDB" id="A0A9D1JAZ0"/>
<reference evidence="9" key="1">
    <citation type="submission" date="2020-10" db="EMBL/GenBank/DDBJ databases">
        <authorList>
            <person name="Gilroy R."/>
        </authorList>
    </citation>
    <scope>NUCLEOTIDE SEQUENCE</scope>
    <source>
        <strain evidence="9">ChiSjej5B23-6657</strain>
    </source>
</reference>
<evidence type="ECO:0000313" key="9">
    <source>
        <dbReference type="EMBL" id="HIR70970.1"/>
    </source>
</evidence>
<evidence type="ECO:0000256" key="7">
    <source>
        <dbReference type="ARBA" id="ARBA00023136"/>
    </source>
</evidence>
<feature type="transmembrane region" description="Helical" evidence="8">
    <location>
        <begin position="352"/>
        <end position="373"/>
    </location>
</feature>
<accession>A0A9D1JAZ0</accession>
<organism evidence="9 10">
    <name type="scientific">Candidatus Pullilachnospira gallistercoris</name>
    <dbReference type="NCBI Taxonomy" id="2840911"/>
    <lineage>
        <taxon>Bacteria</taxon>
        <taxon>Bacillati</taxon>
        <taxon>Bacillota</taxon>
        <taxon>Clostridia</taxon>
        <taxon>Lachnospirales</taxon>
        <taxon>Lachnospiraceae</taxon>
        <taxon>Lachnospiraceae incertae sedis</taxon>
        <taxon>Candidatus Pullilachnospira</taxon>
    </lineage>
</organism>
<feature type="transmembrane region" description="Helical" evidence="8">
    <location>
        <begin position="323"/>
        <end position="340"/>
    </location>
</feature>
<sequence>MKEKQLTVWEAACIITGYGIGGGVLAMPYIVERNGLPVSFLILLVAFAASWLLHMMIADVAQKAGEGMQIVSVLSRFLFRGKAKNVLTMLFFVLMAFVLVTNLTAYVIGAAEVLAGFVPVPLFAAKLIFYVAAAVVVVFGLKAVGISEKYAVAAIFLLVGVLAVASFLAPAHPLPMKAGTAGDMLSFFSMAMLSFGAFFSIPQAVEGLGGDEKKVRKAIFLGLGNNFILIIVITFCSLLASSEVTEVAMTGWSAGIGSWAQIVGGLFTVLAMLTTYWSISLALSGIIRDQFRWDNRICWLLATAPSLILALVNIGSFIDFLELASGAIAILVAVMLIPTYRNARKEVPGTMMGIWGGTVFQILTAAAYVLMAIGSVM</sequence>
<evidence type="ECO:0000256" key="2">
    <source>
        <dbReference type="ARBA" id="ARBA00022448"/>
    </source>
</evidence>
<feature type="transmembrane region" description="Helical" evidence="8">
    <location>
        <begin position="260"/>
        <end position="285"/>
    </location>
</feature>
<dbReference type="Proteomes" id="UP000823912">
    <property type="component" value="Unassembled WGS sequence"/>
</dbReference>
<feature type="transmembrane region" description="Helical" evidence="8">
    <location>
        <begin position="7"/>
        <end position="30"/>
    </location>
</feature>
<dbReference type="EMBL" id="DVHM01000108">
    <property type="protein sequence ID" value="HIR70970.1"/>
    <property type="molecule type" value="Genomic_DNA"/>
</dbReference>
<protein>
    <recommendedName>
        <fullName evidence="11">Amino acid permease</fullName>
    </recommendedName>
</protein>
<name>A0A9D1JAZ0_9FIRM</name>
<evidence type="ECO:0000256" key="5">
    <source>
        <dbReference type="ARBA" id="ARBA00022692"/>
    </source>
</evidence>
<feature type="transmembrane region" description="Helical" evidence="8">
    <location>
        <begin position="36"/>
        <end position="53"/>
    </location>
</feature>
<evidence type="ECO:0000256" key="3">
    <source>
        <dbReference type="ARBA" id="ARBA00022475"/>
    </source>
</evidence>
<dbReference type="GO" id="GO:0003333">
    <property type="term" value="P:amino acid transmembrane transport"/>
    <property type="evidence" value="ECO:0007669"/>
    <property type="project" value="InterPro"/>
</dbReference>
<evidence type="ECO:0000256" key="6">
    <source>
        <dbReference type="ARBA" id="ARBA00022989"/>
    </source>
</evidence>
<dbReference type="PANTHER" id="PTHR32195">
    <property type="entry name" value="OS07G0662800 PROTEIN"/>
    <property type="match status" value="1"/>
</dbReference>
<dbReference type="Pfam" id="PF03222">
    <property type="entry name" value="Trp_Tyr_perm"/>
    <property type="match status" value="1"/>
</dbReference>
<feature type="transmembrane region" description="Helical" evidence="8">
    <location>
        <begin position="150"/>
        <end position="172"/>
    </location>
</feature>
<reference evidence="9" key="2">
    <citation type="journal article" date="2021" name="PeerJ">
        <title>Extensive microbial diversity within the chicken gut microbiome revealed by metagenomics and culture.</title>
        <authorList>
            <person name="Gilroy R."/>
            <person name="Ravi A."/>
            <person name="Getino M."/>
            <person name="Pursley I."/>
            <person name="Horton D.L."/>
            <person name="Alikhan N.F."/>
            <person name="Baker D."/>
            <person name="Gharbi K."/>
            <person name="Hall N."/>
            <person name="Watson M."/>
            <person name="Adriaenssens E.M."/>
            <person name="Foster-Nyarko E."/>
            <person name="Jarju S."/>
            <person name="Secka A."/>
            <person name="Antonio M."/>
            <person name="Oren A."/>
            <person name="Chaudhuri R.R."/>
            <person name="La Ragione R."/>
            <person name="Hildebrand F."/>
            <person name="Pallen M.J."/>
        </authorList>
    </citation>
    <scope>NUCLEOTIDE SEQUENCE</scope>
    <source>
        <strain evidence="9">ChiSjej5B23-6657</strain>
    </source>
</reference>
<feature type="transmembrane region" description="Helical" evidence="8">
    <location>
        <begin position="218"/>
        <end position="240"/>
    </location>
</feature>
<keyword evidence="7 8" id="KW-0472">Membrane</keyword>
<keyword evidence="5 8" id="KW-0812">Transmembrane</keyword>
<evidence type="ECO:0000256" key="1">
    <source>
        <dbReference type="ARBA" id="ARBA00004429"/>
    </source>
</evidence>
<comment type="caution">
    <text evidence="9">The sequence shown here is derived from an EMBL/GenBank/DDBJ whole genome shotgun (WGS) entry which is preliminary data.</text>
</comment>
<proteinExistence type="predicted"/>
<evidence type="ECO:0000256" key="8">
    <source>
        <dbReference type="SAM" id="Phobius"/>
    </source>
</evidence>
<evidence type="ECO:0000256" key="4">
    <source>
        <dbReference type="ARBA" id="ARBA00022519"/>
    </source>
</evidence>
<dbReference type="Gene3D" id="1.20.1740.10">
    <property type="entry name" value="Amino acid/polyamine transporter I"/>
    <property type="match status" value="1"/>
</dbReference>
<dbReference type="PANTHER" id="PTHR32195:SF26">
    <property type="entry name" value="TRYPTOPHAN OR TYROSINE TRANSPORTER PROTEIN"/>
    <property type="match status" value="1"/>
</dbReference>
<feature type="transmembrane region" description="Helical" evidence="8">
    <location>
        <begin position="86"/>
        <end position="108"/>
    </location>
</feature>
<feature type="transmembrane region" description="Helical" evidence="8">
    <location>
        <begin position="297"/>
        <end position="317"/>
    </location>
</feature>
<dbReference type="InterPro" id="IPR018227">
    <property type="entry name" value="Amino_acid_transport_2"/>
</dbReference>
<evidence type="ECO:0000313" key="10">
    <source>
        <dbReference type="Proteomes" id="UP000823912"/>
    </source>
</evidence>
<keyword evidence="3" id="KW-1003">Cell membrane</keyword>
<feature type="transmembrane region" description="Helical" evidence="8">
    <location>
        <begin position="184"/>
        <end position="206"/>
    </location>
</feature>
<gene>
    <name evidence="9" type="ORF">IAA55_06795</name>
</gene>
<dbReference type="GO" id="GO:0005886">
    <property type="term" value="C:plasma membrane"/>
    <property type="evidence" value="ECO:0007669"/>
    <property type="project" value="UniProtKB-SubCell"/>
</dbReference>
<comment type="subcellular location">
    <subcellularLocation>
        <location evidence="1">Cell inner membrane</location>
        <topology evidence="1">Multi-pass membrane protein</topology>
    </subcellularLocation>
</comment>
<feature type="transmembrane region" description="Helical" evidence="8">
    <location>
        <begin position="120"/>
        <end position="141"/>
    </location>
</feature>
<keyword evidence="4" id="KW-0997">Cell inner membrane</keyword>
<evidence type="ECO:0008006" key="11">
    <source>
        <dbReference type="Google" id="ProtNLM"/>
    </source>
</evidence>
<keyword evidence="6 8" id="KW-1133">Transmembrane helix</keyword>